<proteinExistence type="predicted"/>
<keyword evidence="2" id="KW-0663">Pyridoxal phosphate</keyword>
<dbReference type="Pfam" id="PF00291">
    <property type="entry name" value="PALP"/>
    <property type="match status" value="1"/>
</dbReference>
<dbReference type="GO" id="GO:0008838">
    <property type="term" value="F:diaminopropionate ammonia-lyase activity"/>
    <property type="evidence" value="ECO:0007669"/>
    <property type="project" value="InterPro"/>
</dbReference>
<organism evidence="4 5">
    <name type="scientific">Ornatilinea apprima</name>
    <dbReference type="NCBI Taxonomy" id="1134406"/>
    <lineage>
        <taxon>Bacteria</taxon>
        <taxon>Bacillati</taxon>
        <taxon>Chloroflexota</taxon>
        <taxon>Anaerolineae</taxon>
        <taxon>Anaerolineales</taxon>
        <taxon>Anaerolineaceae</taxon>
        <taxon>Ornatilinea</taxon>
    </lineage>
</organism>
<comment type="caution">
    <text evidence="4">The sequence shown here is derived from an EMBL/GenBank/DDBJ whole genome shotgun (WGS) entry which is preliminary data.</text>
</comment>
<dbReference type="PANTHER" id="PTHR42937">
    <property type="match status" value="1"/>
</dbReference>
<comment type="cofactor">
    <cofactor evidence="1">
        <name>pyridoxal 5'-phosphate</name>
        <dbReference type="ChEBI" id="CHEBI:597326"/>
    </cofactor>
</comment>
<dbReference type="PATRIC" id="fig|1134406.4.peg.2166"/>
<dbReference type="STRING" id="1134406.ADN00_17920"/>
<gene>
    <name evidence="4" type="ORF">ADN00_17920</name>
</gene>
<dbReference type="GO" id="GO:1901605">
    <property type="term" value="P:alpha-amino acid metabolic process"/>
    <property type="evidence" value="ECO:0007669"/>
    <property type="project" value="UniProtKB-ARBA"/>
</dbReference>
<dbReference type="EMBL" id="LGCL01000043">
    <property type="protein sequence ID" value="KPL70917.1"/>
    <property type="molecule type" value="Genomic_DNA"/>
</dbReference>
<dbReference type="InterPro" id="IPR010081">
    <property type="entry name" value="DiNH2opropionate_NH3_lyase"/>
</dbReference>
<dbReference type="Proteomes" id="UP000050417">
    <property type="component" value="Unassembled WGS sequence"/>
</dbReference>
<dbReference type="GO" id="GO:0030170">
    <property type="term" value="F:pyridoxal phosphate binding"/>
    <property type="evidence" value="ECO:0007669"/>
    <property type="project" value="InterPro"/>
</dbReference>
<keyword evidence="5" id="KW-1185">Reference proteome</keyword>
<evidence type="ECO:0000256" key="2">
    <source>
        <dbReference type="ARBA" id="ARBA00022898"/>
    </source>
</evidence>
<dbReference type="AlphaFoldDB" id="A0A0P6WQ33"/>
<dbReference type="Gene3D" id="3.40.50.1100">
    <property type="match status" value="3"/>
</dbReference>
<evidence type="ECO:0000256" key="1">
    <source>
        <dbReference type="ARBA" id="ARBA00001933"/>
    </source>
</evidence>
<sequence>MRSFKVLGGSLREQLGDIVFAAATDGNHGRGVAWSAAQMGFKSIIYVHKLTSRSRIQAIEGVGAKVVVVDGNYDDAVRQVYQDAQQHGWQVVSDTAWEGYEEIPQWVMQGYTTMLSEAQEQLAGQGLSKPTHVLVQAGVGSLAAATIGFYYNLFGAERPWSVVVEPTKAACLYRSALIGDGKPYNVEGSLDTIMAGLACGDPNPIAWKILYDCADVFAACPDYVAAKGMRVYSVPLRGDPFLISGESGAVTLGALMYIMEYAGARRLREALHLDRDSQVLLINSEGNTSPDDFRSVVWEGSLPVPEQYKIYVAD</sequence>
<dbReference type="NCBIfam" id="TIGR01747">
    <property type="entry name" value="diampropi_NH3ly"/>
    <property type="match status" value="1"/>
</dbReference>
<evidence type="ECO:0000313" key="4">
    <source>
        <dbReference type="EMBL" id="KPL70917.1"/>
    </source>
</evidence>
<dbReference type="PANTHER" id="PTHR42937:SF1">
    <property type="entry name" value="DIAMINOPROPIONATE AMMONIA-LYASE"/>
    <property type="match status" value="1"/>
</dbReference>
<evidence type="ECO:0000259" key="3">
    <source>
        <dbReference type="Pfam" id="PF00291"/>
    </source>
</evidence>
<dbReference type="InterPro" id="IPR036052">
    <property type="entry name" value="TrpB-like_PALP_sf"/>
</dbReference>
<accession>A0A0P6WQ33</accession>
<keyword evidence="4" id="KW-0456">Lyase</keyword>
<dbReference type="SUPFAM" id="SSF53686">
    <property type="entry name" value="Tryptophan synthase beta subunit-like PLP-dependent enzymes"/>
    <property type="match status" value="1"/>
</dbReference>
<protein>
    <submittedName>
        <fullName evidence="4">Diaminopropionate ammonia-lyase</fullName>
    </submittedName>
</protein>
<reference evidence="4 5" key="1">
    <citation type="submission" date="2015-07" db="EMBL/GenBank/DDBJ databases">
        <title>Genome sequence of Ornatilinea apprima DSM 23815.</title>
        <authorList>
            <person name="Hemp J."/>
            <person name="Ward L.M."/>
            <person name="Pace L.A."/>
            <person name="Fischer W.W."/>
        </authorList>
    </citation>
    <scope>NUCLEOTIDE SEQUENCE [LARGE SCALE GENOMIC DNA]</scope>
    <source>
        <strain evidence="4 5">P3M-1</strain>
    </source>
</reference>
<dbReference type="InterPro" id="IPR001926">
    <property type="entry name" value="TrpB-like_PALP"/>
</dbReference>
<dbReference type="CDD" id="cd00640">
    <property type="entry name" value="Trp-synth-beta_II"/>
    <property type="match status" value="1"/>
</dbReference>
<name>A0A0P6WQ33_9CHLR</name>
<dbReference type="NCBIfam" id="NF006058">
    <property type="entry name" value="PRK08206.1"/>
    <property type="match status" value="1"/>
</dbReference>
<feature type="domain" description="Tryptophan synthase beta chain-like PALP" evidence="3">
    <location>
        <begin position="10"/>
        <end position="283"/>
    </location>
</feature>
<evidence type="ECO:0000313" key="5">
    <source>
        <dbReference type="Proteomes" id="UP000050417"/>
    </source>
</evidence>